<dbReference type="Proteomes" id="UP000033876">
    <property type="component" value="Unassembled WGS sequence"/>
</dbReference>
<protein>
    <submittedName>
        <fullName evidence="1">Glucose/sorbosone dehydrogenase</fullName>
    </submittedName>
</protein>
<dbReference type="AlphaFoldDB" id="A0A0G0H7B2"/>
<accession>A0A0G0H7B2</accession>
<sequence length="88" mass="9599">MIRKILFLISALIIVSLAIIALVFQKNIKGTLPAIKSPEEPKPELLTEINTTGMPLRLPDGFKISIYAKDLGNPRVLAYDPVGNILAS</sequence>
<evidence type="ECO:0000313" key="1">
    <source>
        <dbReference type="EMBL" id="KKQ34430.1"/>
    </source>
</evidence>
<reference evidence="1 2" key="1">
    <citation type="journal article" date="2015" name="Nature">
        <title>rRNA introns, odd ribosomes, and small enigmatic genomes across a large radiation of phyla.</title>
        <authorList>
            <person name="Brown C.T."/>
            <person name="Hug L.A."/>
            <person name="Thomas B.C."/>
            <person name="Sharon I."/>
            <person name="Castelle C.J."/>
            <person name="Singh A."/>
            <person name="Wilkins M.J."/>
            <person name="Williams K.H."/>
            <person name="Banfield J.F."/>
        </authorList>
    </citation>
    <scope>NUCLEOTIDE SEQUENCE [LARGE SCALE GENOMIC DNA]</scope>
</reference>
<proteinExistence type="predicted"/>
<name>A0A0G0H7B2_9BACT</name>
<dbReference type="EMBL" id="LBTF01000049">
    <property type="protein sequence ID" value="KKQ34430.1"/>
    <property type="molecule type" value="Genomic_DNA"/>
</dbReference>
<gene>
    <name evidence="1" type="ORF">US50_C0049G0001</name>
</gene>
<organism evidence="1 2">
    <name type="scientific">Candidatus Nomurabacteria bacterium GW2011_GWB1_37_5</name>
    <dbReference type="NCBI Taxonomy" id="1618742"/>
    <lineage>
        <taxon>Bacteria</taxon>
        <taxon>Candidatus Nomuraibacteriota</taxon>
    </lineage>
</organism>
<feature type="non-terminal residue" evidence="1">
    <location>
        <position position="88"/>
    </location>
</feature>
<comment type="caution">
    <text evidence="1">The sequence shown here is derived from an EMBL/GenBank/DDBJ whole genome shotgun (WGS) entry which is preliminary data.</text>
</comment>
<evidence type="ECO:0000313" key="2">
    <source>
        <dbReference type="Proteomes" id="UP000033876"/>
    </source>
</evidence>